<dbReference type="Proteomes" id="UP001307889">
    <property type="component" value="Chromosome 10"/>
</dbReference>
<organism evidence="1 2">
    <name type="scientific">Nesidiocoris tenuis</name>
    <dbReference type="NCBI Taxonomy" id="355587"/>
    <lineage>
        <taxon>Eukaryota</taxon>
        <taxon>Metazoa</taxon>
        <taxon>Ecdysozoa</taxon>
        <taxon>Arthropoda</taxon>
        <taxon>Hexapoda</taxon>
        <taxon>Insecta</taxon>
        <taxon>Pterygota</taxon>
        <taxon>Neoptera</taxon>
        <taxon>Paraneoptera</taxon>
        <taxon>Hemiptera</taxon>
        <taxon>Heteroptera</taxon>
        <taxon>Panheteroptera</taxon>
        <taxon>Cimicomorpha</taxon>
        <taxon>Miridae</taxon>
        <taxon>Dicyphina</taxon>
        <taxon>Nesidiocoris</taxon>
    </lineage>
</organism>
<gene>
    <name evidence="1" type="ORF">NTJ_12483</name>
</gene>
<keyword evidence="2" id="KW-1185">Reference proteome</keyword>
<evidence type="ECO:0000313" key="1">
    <source>
        <dbReference type="EMBL" id="BES99665.1"/>
    </source>
</evidence>
<reference evidence="1 2" key="1">
    <citation type="submission" date="2023-09" db="EMBL/GenBank/DDBJ databases">
        <title>Nesidiocoris tenuis whole genome shotgun sequence.</title>
        <authorList>
            <person name="Shibata T."/>
            <person name="Shimoda M."/>
            <person name="Kobayashi T."/>
            <person name="Uehara T."/>
        </authorList>
    </citation>
    <scope>NUCLEOTIDE SEQUENCE [LARGE SCALE GENOMIC DNA]</scope>
    <source>
        <strain evidence="1 2">Japan</strain>
    </source>
</reference>
<protein>
    <submittedName>
        <fullName evidence="1">Uncharacterized protein</fullName>
    </submittedName>
</protein>
<sequence>MRAPHTKSHLLVPSAGPTDAVSYFPANGTRMSRQGSRLGPLRLAPFRIPISIPFELPSYPYPCPCPTTSFMSVTSLAQTRCSYRRAKAFTRQPTASNANLHRIVC</sequence>
<accession>A0ABN7B5H8</accession>
<proteinExistence type="predicted"/>
<evidence type="ECO:0000313" key="2">
    <source>
        <dbReference type="Proteomes" id="UP001307889"/>
    </source>
</evidence>
<dbReference type="EMBL" id="AP028918">
    <property type="protein sequence ID" value="BES99665.1"/>
    <property type="molecule type" value="Genomic_DNA"/>
</dbReference>
<name>A0ABN7B5H8_9HEMI</name>